<dbReference type="Proteomes" id="UP001595615">
    <property type="component" value="Unassembled WGS sequence"/>
</dbReference>
<dbReference type="EMBL" id="JBHRXV010000001">
    <property type="protein sequence ID" value="MFC3711266.1"/>
    <property type="molecule type" value="Genomic_DNA"/>
</dbReference>
<organism evidence="1 2">
    <name type="scientific">Sphingoaurantiacus capsulatus</name>
    <dbReference type="NCBI Taxonomy" id="1771310"/>
    <lineage>
        <taxon>Bacteria</taxon>
        <taxon>Pseudomonadati</taxon>
        <taxon>Pseudomonadota</taxon>
        <taxon>Alphaproteobacteria</taxon>
        <taxon>Sphingomonadales</taxon>
        <taxon>Sphingosinicellaceae</taxon>
        <taxon>Sphingoaurantiacus</taxon>
    </lineage>
</organism>
<gene>
    <name evidence="1" type="ORF">ACFOMD_01705</name>
</gene>
<proteinExistence type="predicted"/>
<name>A0ABV7X622_9SPHN</name>
<dbReference type="Pfam" id="PF06199">
    <property type="entry name" value="Phage_tail_2"/>
    <property type="match status" value="1"/>
</dbReference>
<dbReference type="RefSeq" id="WP_380855844.1">
    <property type="nucleotide sequence ID" value="NZ_JBHRXV010000001.1"/>
</dbReference>
<reference evidence="2" key="1">
    <citation type="journal article" date="2019" name="Int. J. Syst. Evol. Microbiol.">
        <title>The Global Catalogue of Microorganisms (GCM) 10K type strain sequencing project: providing services to taxonomists for standard genome sequencing and annotation.</title>
        <authorList>
            <consortium name="The Broad Institute Genomics Platform"/>
            <consortium name="The Broad Institute Genome Sequencing Center for Infectious Disease"/>
            <person name="Wu L."/>
            <person name="Ma J."/>
        </authorList>
    </citation>
    <scope>NUCLEOTIDE SEQUENCE [LARGE SCALE GENOMIC DNA]</scope>
    <source>
        <strain evidence="2">KCTC 42644</strain>
    </source>
</reference>
<evidence type="ECO:0000313" key="2">
    <source>
        <dbReference type="Proteomes" id="UP001595615"/>
    </source>
</evidence>
<sequence>MALPAIVKGTYVDILINTTGDTFVPVCGLTTRSFTHQVNTSDQFVRDCADPEDVPHRRLNVTGEQWDLSGEGLYNRAQAATIRAAVGVTRTYRFVVSEPAGDTVEDGFYEGPAMLTNLQLGGTDGEFGSVSLQIASDGGWAWEAAD</sequence>
<evidence type="ECO:0000313" key="1">
    <source>
        <dbReference type="EMBL" id="MFC3711266.1"/>
    </source>
</evidence>
<dbReference type="InterPro" id="IPR011855">
    <property type="entry name" value="Phgtail_TP901_1"/>
</dbReference>
<keyword evidence="2" id="KW-1185">Reference proteome</keyword>
<comment type="caution">
    <text evidence="1">The sequence shown here is derived from an EMBL/GenBank/DDBJ whole genome shotgun (WGS) entry which is preliminary data.</text>
</comment>
<accession>A0ABV7X622</accession>
<protein>
    <submittedName>
        <fullName evidence="1">Phage tail tube protein</fullName>
    </submittedName>
</protein>